<dbReference type="AlphaFoldDB" id="K1Q0E7"/>
<dbReference type="EnsemblMetazoa" id="G32716.26">
    <property type="protein sequence ID" value="G32716.26:cds"/>
    <property type="gene ID" value="G32716"/>
</dbReference>
<gene>
    <name evidence="1" type="ORF">CGI_10005225</name>
</gene>
<dbReference type="EMBL" id="JH818241">
    <property type="protein sequence ID" value="EKC27393.1"/>
    <property type="molecule type" value="Genomic_DNA"/>
</dbReference>
<dbReference type="Proteomes" id="UP000005408">
    <property type="component" value="Unassembled WGS sequence"/>
</dbReference>
<sequence length="172" mass="20048">MYRPEYGTSAGTNVRLRGPYNSTPVNNYLAGDGKSHVYMGPAYYVPSENRWIKFHEYRSIPRETRRDAILMESEEQWVAYQRKRDKATQPGGITMSGKPEAYTGVPVPTLLPWRENAWTKNWSGSGYFLPSGNKWFHDQDSPAIPRESLMFYNEEDWIKFKYMTENQSMALK</sequence>
<dbReference type="HOGENOM" id="CLU_1556760_0_0_1"/>
<dbReference type="KEGG" id="crg:105346399"/>
<dbReference type="OMA" id="IHMDSED"/>
<protein>
    <submittedName>
        <fullName evidence="1 2">Uncharacterized protein</fullName>
    </submittedName>
</protein>
<dbReference type="EnsemblMetazoa" id="G32716.32">
    <property type="protein sequence ID" value="G32716.32:cds"/>
    <property type="gene ID" value="G32716"/>
</dbReference>
<reference evidence="1" key="1">
    <citation type="journal article" date="2012" name="Nature">
        <title>The oyster genome reveals stress adaptation and complexity of shell formation.</title>
        <authorList>
            <person name="Zhang G."/>
            <person name="Fang X."/>
            <person name="Guo X."/>
            <person name="Li L."/>
            <person name="Luo R."/>
            <person name="Xu F."/>
            <person name="Yang P."/>
            <person name="Zhang L."/>
            <person name="Wang X."/>
            <person name="Qi H."/>
            <person name="Xiong Z."/>
            <person name="Que H."/>
            <person name="Xie Y."/>
            <person name="Holland P.W."/>
            <person name="Paps J."/>
            <person name="Zhu Y."/>
            <person name="Wu F."/>
            <person name="Chen Y."/>
            <person name="Wang J."/>
            <person name="Peng C."/>
            <person name="Meng J."/>
            <person name="Yang L."/>
            <person name="Liu J."/>
            <person name="Wen B."/>
            <person name="Zhang N."/>
            <person name="Huang Z."/>
            <person name="Zhu Q."/>
            <person name="Feng Y."/>
            <person name="Mount A."/>
            <person name="Hedgecock D."/>
            <person name="Xu Z."/>
            <person name="Liu Y."/>
            <person name="Domazet-Loso T."/>
            <person name="Du Y."/>
            <person name="Sun X."/>
            <person name="Zhang S."/>
            <person name="Liu B."/>
            <person name="Cheng P."/>
            <person name="Jiang X."/>
            <person name="Li J."/>
            <person name="Fan D."/>
            <person name="Wang W."/>
            <person name="Fu W."/>
            <person name="Wang T."/>
            <person name="Wang B."/>
            <person name="Zhang J."/>
            <person name="Peng Z."/>
            <person name="Li Y."/>
            <person name="Li N."/>
            <person name="Wang J."/>
            <person name="Chen M."/>
            <person name="He Y."/>
            <person name="Tan F."/>
            <person name="Song X."/>
            <person name="Zheng Q."/>
            <person name="Huang R."/>
            <person name="Yang H."/>
            <person name="Du X."/>
            <person name="Chen L."/>
            <person name="Yang M."/>
            <person name="Gaffney P.M."/>
            <person name="Wang S."/>
            <person name="Luo L."/>
            <person name="She Z."/>
            <person name="Ming Y."/>
            <person name="Huang W."/>
            <person name="Zhang S."/>
            <person name="Huang B."/>
            <person name="Zhang Y."/>
            <person name="Qu T."/>
            <person name="Ni P."/>
            <person name="Miao G."/>
            <person name="Wang J."/>
            <person name="Wang Q."/>
            <person name="Steinberg C.E."/>
            <person name="Wang H."/>
            <person name="Li N."/>
            <person name="Qian L."/>
            <person name="Zhang G."/>
            <person name="Li Y."/>
            <person name="Yang H."/>
            <person name="Liu X."/>
            <person name="Wang J."/>
            <person name="Yin Y."/>
            <person name="Wang J."/>
        </authorList>
    </citation>
    <scope>NUCLEOTIDE SEQUENCE [LARGE SCALE GENOMIC DNA]</scope>
    <source>
        <strain evidence="1">05x7-T-G4-1.051#20</strain>
    </source>
</reference>
<dbReference type="OrthoDB" id="6038736at2759"/>
<accession>K1Q0E7</accession>
<name>K1Q0E7_MAGGI</name>
<evidence type="ECO:0000313" key="1">
    <source>
        <dbReference type="EMBL" id="EKC27393.1"/>
    </source>
</evidence>
<evidence type="ECO:0000313" key="2">
    <source>
        <dbReference type="EnsemblMetazoa" id="G32716.26:cds"/>
    </source>
</evidence>
<proteinExistence type="predicted"/>
<dbReference type="EnsemblMetazoa" id="G32716.30">
    <property type="protein sequence ID" value="G32716.30:cds"/>
    <property type="gene ID" value="G32716"/>
</dbReference>
<evidence type="ECO:0000313" key="3">
    <source>
        <dbReference type="Proteomes" id="UP000005408"/>
    </source>
</evidence>
<reference evidence="2" key="2">
    <citation type="submission" date="2022-08" db="UniProtKB">
        <authorList>
            <consortium name="EnsemblMetazoa"/>
        </authorList>
    </citation>
    <scope>IDENTIFICATION</scope>
    <source>
        <strain evidence="2">05x7-T-G4-1.051#20</strain>
    </source>
</reference>
<organism evidence="1">
    <name type="scientific">Magallana gigas</name>
    <name type="common">Pacific oyster</name>
    <name type="synonym">Crassostrea gigas</name>
    <dbReference type="NCBI Taxonomy" id="29159"/>
    <lineage>
        <taxon>Eukaryota</taxon>
        <taxon>Metazoa</taxon>
        <taxon>Spiralia</taxon>
        <taxon>Lophotrochozoa</taxon>
        <taxon>Mollusca</taxon>
        <taxon>Bivalvia</taxon>
        <taxon>Autobranchia</taxon>
        <taxon>Pteriomorphia</taxon>
        <taxon>Ostreida</taxon>
        <taxon>Ostreoidea</taxon>
        <taxon>Ostreidae</taxon>
        <taxon>Magallana</taxon>
    </lineage>
</organism>
<keyword evidence="3" id="KW-1185">Reference proteome</keyword>